<protein>
    <submittedName>
        <fullName evidence="5">Branched-chain amino acid ABC transporter substrate-binding protein</fullName>
    </submittedName>
</protein>
<reference evidence="5 6" key="1">
    <citation type="submission" date="2024-01" db="EMBL/GenBank/DDBJ databases">
        <title>Uliginosibacterium soil sp. nov.</title>
        <authorList>
            <person name="Lv Y."/>
        </authorList>
    </citation>
    <scope>NUCLEOTIDE SEQUENCE [LARGE SCALE GENOMIC DNA]</scope>
    <source>
        <strain evidence="5 6">H3</strain>
    </source>
</reference>
<gene>
    <name evidence="5" type="ORF">VVD49_02555</name>
</gene>
<evidence type="ECO:0000256" key="2">
    <source>
        <dbReference type="ARBA" id="ARBA00022729"/>
    </source>
</evidence>
<evidence type="ECO:0000256" key="3">
    <source>
        <dbReference type="SAM" id="SignalP"/>
    </source>
</evidence>
<dbReference type="InterPro" id="IPR028082">
    <property type="entry name" value="Peripla_BP_I"/>
</dbReference>
<dbReference type="CDD" id="cd06342">
    <property type="entry name" value="PBP1_ABC_LIVBP-like"/>
    <property type="match status" value="1"/>
</dbReference>
<feature type="domain" description="Leucine-binding protein" evidence="4">
    <location>
        <begin position="25"/>
        <end position="364"/>
    </location>
</feature>
<dbReference type="PANTHER" id="PTHR47151:SF2">
    <property type="entry name" value="AMINO ACID BINDING PROTEIN"/>
    <property type="match status" value="1"/>
</dbReference>
<proteinExistence type="inferred from homology"/>
<evidence type="ECO:0000313" key="5">
    <source>
        <dbReference type="EMBL" id="MEC5384583.1"/>
    </source>
</evidence>
<dbReference type="InterPro" id="IPR028081">
    <property type="entry name" value="Leu-bd"/>
</dbReference>
<sequence>MKKTIIALSLVALGMGVAQAQEVVVKIGSSAPLTGAQAHLGKDTENGVRLAVEDANAKGVTIAGKKVKFEVVGEDDQADPKQGTAVAQRLVDAGVKAVIGHMNSGTTIPASRIYNQAGIVMISPSATNPTLTQQGFENIFRVMAHDGKQGPAAAKFAVSKLGKKVAVIDDRSAYGQGLADEFEKAVKAAGGTVTTREFTTDKATDFMTILTKVKSQNPDVIFFGGMDPQGGPMVKQVKQLGIGAKFLMGDGGCTPELIKLAGDAIKEGTAYCTQPGVPLDSMPDAKFKDRFKKRFNAEVQAYSPYSYDATSTVIEAMKTAGSVEPAKYLPALKKVAHKGVTGTIKFDEKGDLKDGAITVYEFKAGKWEPMK</sequence>
<name>A0ABU6K0G2_9RHOO</name>
<organism evidence="5 6">
    <name type="scientific">Uliginosibacterium silvisoli</name>
    <dbReference type="NCBI Taxonomy" id="3114758"/>
    <lineage>
        <taxon>Bacteria</taxon>
        <taxon>Pseudomonadati</taxon>
        <taxon>Pseudomonadota</taxon>
        <taxon>Betaproteobacteria</taxon>
        <taxon>Rhodocyclales</taxon>
        <taxon>Zoogloeaceae</taxon>
        <taxon>Uliginosibacterium</taxon>
    </lineage>
</organism>
<dbReference type="EMBL" id="JAYXHS010000001">
    <property type="protein sequence ID" value="MEC5384583.1"/>
    <property type="molecule type" value="Genomic_DNA"/>
</dbReference>
<dbReference type="Pfam" id="PF13458">
    <property type="entry name" value="Peripla_BP_6"/>
    <property type="match status" value="1"/>
</dbReference>
<keyword evidence="2 3" id="KW-0732">Signal</keyword>
<dbReference type="SUPFAM" id="SSF53822">
    <property type="entry name" value="Periplasmic binding protein-like I"/>
    <property type="match status" value="1"/>
</dbReference>
<evidence type="ECO:0000259" key="4">
    <source>
        <dbReference type="Pfam" id="PF13458"/>
    </source>
</evidence>
<dbReference type="RefSeq" id="WP_327597557.1">
    <property type="nucleotide sequence ID" value="NZ_JAYXHS010000001.1"/>
</dbReference>
<feature type="signal peptide" evidence="3">
    <location>
        <begin position="1"/>
        <end position="20"/>
    </location>
</feature>
<evidence type="ECO:0000313" key="6">
    <source>
        <dbReference type="Proteomes" id="UP001331561"/>
    </source>
</evidence>
<evidence type="ECO:0000256" key="1">
    <source>
        <dbReference type="ARBA" id="ARBA00010062"/>
    </source>
</evidence>
<feature type="chain" id="PRO_5045844580" evidence="3">
    <location>
        <begin position="21"/>
        <end position="371"/>
    </location>
</feature>
<comment type="similarity">
    <text evidence="1">Belongs to the leucine-binding protein family.</text>
</comment>
<accession>A0ABU6K0G2</accession>
<comment type="caution">
    <text evidence="5">The sequence shown here is derived from an EMBL/GenBank/DDBJ whole genome shotgun (WGS) entry which is preliminary data.</text>
</comment>
<keyword evidence="6" id="KW-1185">Reference proteome</keyword>
<dbReference type="PANTHER" id="PTHR47151">
    <property type="entry name" value="LEU/ILE/VAL-BINDING ABC TRANSPORTER SUBUNIT"/>
    <property type="match status" value="1"/>
</dbReference>
<dbReference type="Proteomes" id="UP001331561">
    <property type="component" value="Unassembled WGS sequence"/>
</dbReference>
<dbReference type="Gene3D" id="3.40.50.2300">
    <property type="match status" value="2"/>
</dbReference>